<feature type="domain" description="C3H1-type" evidence="6">
    <location>
        <begin position="241"/>
        <end position="269"/>
    </location>
</feature>
<evidence type="ECO:0000256" key="5">
    <source>
        <dbReference type="SAM" id="MobiDB-lite"/>
    </source>
</evidence>
<feature type="compositionally biased region" description="Basic and acidic residues" evidence="5">
    <location>
        <begin position="274"/>
        <end position="295"/>
    </location>
</feature>
<evidence type="ECO:0000256" key="1">
    <source>
        <dbReference type="ARBA" id="ARBA00022723"/>
    </source>
</evidence>
<dbReference type="InterPro" id="IPR036855">
    <property type="entry name" value="Znf_CCCH_sf"/>
</dbReference>
<dbReference type="Proteomes" id="UP000095009">
    <property type="component" value="Unassembled WGS sequence"/>
</dbReference>
<keyword evidence="1 4" id="KW-0479">Metal-binding</keyword>
<dbReference type="STRING" id="857566.A0A1E3PKV3"/>
<dbReference type="PROSITE" id="PS50103">
    <property type="entry name" value="ZF_C3H1"/>
    <property type="match status" value="1"/>
</dbReference>
<evidence type="ECO:0000313" key="8">
    <source>
        <dbReference type="Proteomes" id="UP000095009"/>
    </source>
</evidence>
<evidence type="ECO:0000256" key="2">
    <source>
        <dbReference type="ARBA" id="ARBA00022771"/>
    </source>
</evidence>
<feature type="region of interest" description="Disordered" evidence="5">
    <location>
        <begin position="1"/>
        <end position="167"/>
    </location>
</feature>
<proteinExistence type="predicted"/>
<sequence length="343" mass="38730">MSDNDQYFYAPPPPPPVSIIEPSPNLNGTHTKKSTERQRQPSLGSVSIPNQQKNQVKNLPSSQNDVKPYRDSSSKVSKELPAPNSGEHNLNGSETLASVITSLPPTPPATMAETTQIQPFSTSSVSENSKSNNLSRNCDPSSSSKKPNKPQPAKKSREPVPIPGTGIMLVTDDDIKLWIEQRKKNWPSRKRVEEKVQEKQLRDTERELIQKDQNTLKRQREDQSEKGSLHDSKRAKNSGDKSSKPSCKFFARNGHCRWGQKCKYRHDAASAADADSKNKSNAKDSSKVKRFEPRKFEPANKSSLYQLMVDNSMDQENTKVLDFVQFLFDKNHFQQANLEDFEY</sequence>
<dbReference type="Pfam" id="PF18044">
    <property type="entry name" value="zf-CCCH_4"/>
    <property type="match status" value="1"/>
</dbReference>
<dbReference type="OrthoDB" id="273070at2759"/>
<feature type="compositionally biased region" description="Polar residues" evidence="5">
    <location>
        <begin position="40"/>
        <end position="65"/>
    </location>
</feature>
<feature type="region of interest" description="Disordered" evidence="5">
    <location>
        <begin position="270"/>
        <end position="295"/>
    </location>
</feature>
<dbReference type="InterPro" id="IPR041367">
    <property type="entry name" value="Znf-CCCH_4"/>
</dbReference>
<dbReference type="GO" id="GO:0008270">
    <property type="term" value="F:zinc ion binding"/>
    <property type="evidence" value="ECO:0007669"/>
    <property type="project" value="UniProtKB-KW"/>
</dbReference>
<feature type="zinc finger region" description="C3H1-type" evidence="4">
    <location>
        <begin position="241"/>
        <end position="269"/>
    </location>
</feature>
<evidence type="ECO:0000256" key="3">
    <source>
        <dbReference type="ARBA" id="ARBA00022833"/>
    </source>
</evidence>
<keyword evidence="3 4" id="KW-0862">Zinc</keyword>
<dbReference type="SMART" id="SM00356">
    <property type="entry name" value="ZnF_C3H1"/>
    <property type="match status" value="1"/>
</dbReference>
<accession>A0A1E3PKV3</accession>
<feature type="compositionally biased region" description="Basic and acidic residues" evidence="5">
    <location>
        <begin position="190"/>
        <end position="243"/>
    </location>
</feature>
<feature type="region of interest" description="Disordered" evidence="5">
    <location>
        <begin position="181"/>
        <end position="246"/>
    </location>
</feature>
<dbReference type="AlphaFoldDB" id="A0A1E3PKV3"/>
<dbReference type="InterPro" id="IPR000571">
    <property type="entry name" value="Znf_CCCH"/>
</dbReference>
<keyword evidence="8" id="KW-1185">Reference proteome</keyword>
<evidence type="ECO:0000259" key="6">
    <source>
        <dbReference type="PROSITE" id="PS50103"/>
    </source>
</evidence>
<feature type="compositionally biased region" description="Basic and acidic residues" evidence="5">
    <location>
        <begin position="67"/>
        <end position="78"/>
    </location>
</feature>
<feature type="compositionally biased region" description="Low complexity" evidence="5">
    <location>
        <begin position="109"/>
        <end position="145"/>
    </location>
</feature>
<dbReference type="Pfam" id="PF10453">
    <property type="entry name" value="NUFIP1"/>
    <property type="match status" value="1"/>
</dbReference>
<dbReference type="EMBL" id="KV454409">
    <property type="protein sequence ID" value="ODQ65824.1"/>
    <property type="molecule type" value="Genomic_DNA"/>
</dbReference>
<organism evidence="7 8">
    <name type="scientific">Nadsonia fulvescens var. elongata DSM 6958</name>
    <dbReference type="NCBI Taxonomy" id="857566"/>
    <lineage>
        <taxon>Eukaryota</taxon>
        <taxon>Fungi</taxon>
        <taxon>Dikarya</taxon>
        <taxon>Ascomycota</taxon>
        <taxon>Saccharomycotina</taxon>
        <taxon>Dipodascomycetes</taxon>
        <taxon>Dipodascales</taxon>
        <taxon>Dipodascales incertae sedis</taxon>
        <taxon>Nadsonia</taxon>
    </lineage>
</organism>
<protein>
    <recommendedName>
        <fullName evidence="6">C3H1-type domain-containing protein</fullName>
    </recommendedName>
</protein>
<name>A0A1E3PKV3_9ASCO</name>
<dbReference type="InterPro" id="IPR019496">
    <property type="entry name" value="NUFIP1_cons_dom"/>
</dbReference>
<feature type="compositionally biased region" description="Polar residues" evidence="5">
    <location>
        <begin position="86"/>
        <end position="103"/>
    </location>
</feature>
<dbReference type="SUPFAM" id="SSF90229">
    <property type="entry name" value="CCCH zinc finger"/>
    <property type="match status" value="1"/>
</dbReference>
<evidence type="ECO:0000256" key="4">
    <source>
        <dbReference type="PROSITE-ProRule" id="PRU00723"/>
    </source>
</evidence>
<keyword evidence="2 4" id="KW-0863">Zinc-finger</keyword>
<gene>
    <name evidence="7" type="ORF">NADFUDRAFT_82782</name>
</gene>
<dbReference type="Gene3D" id="4.10.1000.10">
    <property type="entry name" value="Zinc finger, CCCH-type"/>
    <property type="match status" value="1"/>
</dbReference>
<evidence type="ECO:0000313" key="7">
    <source>
        <dbReference type="EMBL" id="ODQ65824.1"/>
    </source>
</evidence>
<reference evidence="7 8" key="1">
    <citation type="journal article" date="2016" name="Proc. Natl. Acad. Sci. U.S.A.">
        <title>Comparative genomics of biotechnologically important yeasts.</title>
        <authorList>
            <person name="Riley R."/>
            <person name="Haridas S."/>
            <person name="Wolfe K.H."/>
            <person name="Lopes M.R."/>
            <person name="Hittinger C.T."/>
            <person name="Goeker M."/>
            <person name="Salamov A.A."/>
            <person name="Wisecaver J.H."/>
            <person name="Long T.M."/>
            <person name="Calvey C.H."/>
            <person name="Aerts A.L."/>
            <person name="Barry K.W."/>
            <person name="Choi C."/>
            <person name="Clum A."/>
            <person name="Coughlan A.Y."/>
            <person name="Deshpande S."/>
            <person name="Douglass A.P."/>
            <person name="Hanson S.J."/>
            <person name="Klenk H.-P."/>
            <person name="LaButti K.M."/>
            <person name="Lapidus A."/>
            <person name="Lindquist E.A."/>
            <person name="Lipzen A.M."/>
            <person name="Meier-Kolthoff J.P."/>
            <person name="Ohm R.A."/>
            <person name="Otillar R.P."/>
            <person name="Pangilinan J.L."/>
            <person name="Peng Y."/>
            <person name="Rokas A."/>
            <person name="Rosa C.A."/>
            <person name="Scheuner C."/>
            <person name="Sibirny A.A."/>
            <person name="Slot J.C."/>
            <person name="Stielow J.B."/>
            <person name="Sun H."/>
            <person name="Kurtzman C.P."/>
            <person name="Blackwell M."/>
            <person name="Grigoriev I.V."/>
            <person name="Jeffries T.W."/>
        </authorList>
    </citation>
    <scope>NUCLEOTIDE SEQUENCE [LARGE SCALE GENOMIC DNA]</scope>
    <source>
        <strain evidence="7 8">DSM 6958</strain>
    </source>
</reference>